<dbReference type="InterPro" id="IPR010255">
    <property type="entry name" value="Haem_peroxidase_sf"/>
</dbReference>
<dbReference type="InterPro" id="IPR044831">
    <property type="entry name" value="Ccp1-like"/>
</dbReference>
<dbReference type="PANTHER" id="PTHR31356:SF36">
    <property type="entry name" value="L-ASCORBATE PEROXIDASE 3"/>
    <property type="match status" value="1"/>
</dbReference>
<keyword evidence="3 8" id="KW-0575">Peroxidase</keyword>
<evidence type="ECO:0000256" key="6">
    <source>
        <dbReference type="ARBA" id="ARBA00023002"/>
    </source>
</evidence>
<comment type="caution">
    <text evidence="10">The sequence shown here is derived from an EMBL/GenBank/DDBJ whole genome shotgun (WGS) entry which is preliminary data.</text>
</comment>
<dbReference type="EMBL" id="BAABUK010000031">
    <property type="protein sequence ID" value="GAA5816340.1"/>
    <property type="molecule type" value="Genomic_DNA"/>
</dbReference>
<dbReference type="Pfam" id="PF00141">
    <property type="entry name" value="peroxidase"/>
    <property type="match status" value="1"/>
</dbReference>
<gene>
    <name evidence="10" type="ORF">MFLAVUS_009868</name>
</gene>
<evidence type="ECO:0000256" key="4">
    <source>
        <dbReference type="ARBA" id="ARBA00022617"/>
    </source>
</evidence>
<evidence type="ECO:0000256" key="3">
    <source>
        <dbReference type="ARBA" id="ARBA00022559"/>
    </source>
</evidence>
<dbReference type="PRINTS" id="PR00458">
    <property type="entry name" value="PEROXIDASE"/>
</dbReference>
<dbReference type="Proteomes" id="UP001473302">
    <property type="component" value="Unassembled WGS sequence"/>
</dbReference>
<reference evidence="10 11" key="1">
    <citation type="submission" date="2024-04" db="EMBL/GenBank/DDBJ databases">
        <title>genome sequences of Mucor flavus KT1a and Helicostylum pulchrum KT1b strains isolated from the surface of a dry-aged beef.</title>
        <authorList>
            <person name="Toyotome T."/>
            <person name="Hosono M."/>
            <person name="Torimaru M."/>
            <person name="Fukuda K."/>
            <person name="Mikami N."/>
        </authorList>
    </citation>
    <scope>NUCLEOTIDE SEQUENCE [LARGE SCALE GENOMIC DNA]</scope>
    <source>
        <strain evidence="10 11">KT1a</strain>
    </source>
</reference>
<proteinExistence type="inferred from homology"/>
<protein>
    <recommendedName>
        <fullName evidence="8">Peroxidase</fullName>
        <ecNumber evidence="8">1.11.1.-</ecNumber>
    </recommendedName>
</protein>
<dbReference type="InterPro" id="IPR002016">
    <property type="entry name" value="Haem_peroxidase"/>
</dbReference>
<evidence type="ECO:0000256" key="8">
    <source>
        <dbReference type="RuleBase" id="RU363051"/>
    </source>
</evidence>
<evidence type="ECO:0000256" key="7">
    <source>
        <dbReference type="ARBA" id="ARBA00023004"/>
    </source>
</evidence>
<evidence type="ECO:0000256" key="5">
    <source>
        <dbReference type="ARBA" id="ARBA00022723"/>
    </source>
</evidence>
<evidence type="ECO:0000256" key="2">
    <source>
        <dbReference type="ARBA" id="ARBA00005997"/>
    </source>
</evidence>
<keyword evidence="6 8" id="KW-0560">Oxidoreductase</keyword>
<accession>A0ABP9ZB76</accession>
<keyword evidence="11" id="KW-1185">Reference proteome</keyword>
<organism evidence="10 11">
    <name type="scientific">Mucor flavus</name>
    <dbReference type="NCBI Taxonomy" id="439312"/>
    <lineage>
        <taxon>Eukaryota</taxon>
        <taxon>Fungi</taxon>
        <taxon>Fungi incertae sedis</taxon>
        <taxon>Mucoromycota</taxon>
        <taxon>Mucoromycotina</taxon>
        <taxon>Mucoromycetes</taxon>
        <taxon>Mucorales</taxon>
        <taxon>Mucorineae</taxon>
        <taxon>Mucoraceae</taxon>
        <taxon>Mucor</taxon>
    </lineage>
</organism>
<dbReference type="EC" id="1.11.1.-" evidence="8"/>
<comment type="similarity">
    <text evidence="2">Belongs to the peroxidase family. Cytochrome c peroxidase subfamily.</text>
</comment>
<dbReference type="InterPro" id="IPR019793">
    <property type="entry name" value="Peroxidases_heam-ligand_BS"/>
</dbReference>
<dbReference type="Gene3D" id="1.10.420.10">
    <property type="entry name" value="Peroxidase, domain 2"/>
    <property type="match status" value="1"/>
</dbReference>
<dbReference type="InterPro" id="IPR002207">
    <property type="entry name" value="Peroxidase_I"/>
</dbReference>
<comment type="function">
    <text evidence="1">Destroys radicals which are normally produced within the cells and which are toxic to biological systems.</text>
</comment>
<dbReference type="PROSITE" id="PS00435">
    <property type="entry name" value="PEROXIDASE_1"/>
    <property type="match status" value="1"/>
</dbReference>
<keyword evidence="5" id="KW-0479">Metal-binding</keyword>
<dbReference type="InterPro" id="IPR019794">
    <property type="entry name" value="Peroxidases_AS"/>
</dbReference>
<keyword evidence="4" id="KW-0349">Heme</keyword>
<feature type="domain" description="Plant heme peroxidase family profile" evidence="9">
    <location>
        <begin position="75"/>
        <end position="272"/>
    </location>
</feature>
<name>A0ABP9ZB76_9FUNG</name>
<evidence type="ECO:0000313" key="10">
    <source>
        <dbReference type="EMBL" id="GAA5816340.1"/>
    </source>
</evidence>
<evidence type="ECO:0000313" key="11">
    <source>
        <dbReference type="Proteomes" id="UP001473302"/>
    </source>
</evidence>
<dbReference type="PRINTS" id="PR00459">
    <property type="entry name" value="ASPEROXIDASE"/>
</dbReference>
<dbReference type="PANTHER" id="PTHR31356">
    <property type="entry name" value="THYLAKOID LUMENAL 29 KDA PROTEIN, CHLOROPLASTIC-RELATED"/>
    <property type="match status" value="1"/>
</dbReference>
<evidence type="ECO:0000259" key="9">
    <source>
        <dbReference type="PROSITE" id="PS50873"/>
    </source>
</evidence>
<dbReference type="Gene3D" id="1.10.520.10">
    <property type="match status" value="1"/>
</dbReference>
<dbReference type="PROSITE" id="PS50873">
    <property type="entry name" value="PEROXIDASE_4"/>
    <property type="match status" value="1"/>
</dbReference>
<evidence type="ECO:0000256" key="1">
    <source>
        <dbReference type="ARBA" id="ARBA00003917"/>
    </source>
</evidence>
<keyword evidence="7" id="KW-0408">Iron</keyword>
<dbReference type="SUPFAM" id="SSF48113">
    <property type="entry name" value="Heme-dependent peroxidases"/>
    <property type="match status" value="1"/>
</dbReference>
<sequence length="272" mass="30536">MSTQVSPDKYTQVREDIAKAFPNEEYDDGSFAPVVLRLAWHASGTYDGKHKNVGGSDGATMRYNAESSDPANAGLDHARNFLDPIKAKHTWISHADLWTLAGCVAVEQMGGPHIEWTGGRRDKTNETECPPQGRLPDAALGKDHVLDVFVSRMGFTVQETVALIGAHTVGRCHADRSGFDGPWTYNPTRFSNQFYKLLLNVTWVEKKWDGPKQFVDEDEGEIMMLPTDMALLEEPFRQYVEIYAKDQQKFFNDFASAFLTLIELGMTKRGKL</sequence>
<dbReference type="PROSITE" id="PS00436">
    <property type="entry name" value="PEROXIDASE_2"/>
    <property type="match status" value="1"/>
</dbReference>